<protein>
    <submittedName>
        <fullName evidence="1">Uncharacterized protein</fullName>
    </submittedName>
</protein>
<evidence type="ECO:0000313" key="2">
    <source>
        <dbReference type="Proteomes" id="UP000177190"/>
    </source>
</evidence>
<organism evidence="1 2">
    <name type="scientific">Candidatus Staskawiczbacteria bacterium RIFCSPHIGHO2_01_FULL_36_16</name>
    <dbReference type="NCBI Taxonomy" id="1802200"/>
    <lineage>
        <taxon>Bacteria</taxon>
        <taxon>Candidatus Staskawicziibacteriota</taxon>
    </lineage>
</organism>
<name>A0A1G2HT54_9BACT</name>
<dbReference type="AlphaFoldDB" id="A0A1G2HT54"/>
<dbReference type="Proteomes" id="UP000177190">
    <property type="component" value="Unassembled WGS sequence"/>
</dbReference>
<accession>A0A1G2HT54</accession>
<proteinExistence type="predicted"/>
<gene>
    <name evidence="1" type="ORF">A2812_03350</name>
</gene>
<dbReference type="EMBL" id="MHOM01000003">
    <property type="protein sequence ID" value="OGZ65633.1"/>
    <property type="molecule type" value="Genomic_DNA"/>
</dbReference>
<dbReference type="STRING" id="1802200.A2812_03350"/>
<sequence>MKEAKQRVQINRCFENKCPEKSDKEKEQQIKDVLLTASQRRRANKEISHLLKTFHGTRKLRELLRAMKQRGYPDYVLKIAIERVEAERKRDELTFEEIMDFEEFKASLDQQK</sequence>
<reference evidence="1 2" key="1">
    <citation type="journal article" date="2016" name="Nat. Commun.">
        <title>Thousands of microbial genomes shed light on interconnected biogeochemical processes in an aquifer system.</title>
        <authorList>
            <person name="Anantharaman K."/>
            <person name="Brown C.T."/>
            <person name="Hug L.A."/>
            <person name="Sharon I."/>
            <person name="Castelle C.J."/>
            <person name="Probst A.J."/>
            <person name="Thomas B.C."/>
            <person name="Singh A."/>
            <person name="Wilkins M.J."/>
            <person name="Karaoz U."/>
            <person name="Brodie E.L."/>
            <person name="Williams K.H."/>
            <person name="Hubbard S.S."/>
            <person name="Banfield J.F."/>
        </authorList>
    </citation>
    <scope>NUCLEOTIDE SEQUENCE [LARGE SCALE GENOMIC DNA]</scope>
</reference>
<evidence type="ECO:0000313" key="1">
    <source>
        <dbReference type="EMBL" id="OGZ65633.1"/>
    </source>
</evidence>
<comment type="caution">
    <text evidence="1">The sequence shown here is derived from an EMBL/GenBank/DDBJ whole genome shotgun (WGS) entry which is preliminary data.</text>
</comment>